<dbReference type="InterPro" id="IPR052743">
    <property type="entry name" value="Glutaminase_GtaA"/>
</dbReference>
<evidence type="ECO:0000313" key="5">
    <source>
        <dbReference type="Proteomes" id="UP000254476"/>
    </source>
</evidence>
<dbReference type="SUPFAM" id="SSF56300">
    <property type="entry name" value="Metallo-dependent phosphatases"/>
    <property type="match status" value="1"/>
</dbReference>
<gene>
    <name evidence="2" type="ORF">Lgra_0934</name>
    <name evidence="3" type="ORF">NCTC12388_00523</name>
</gene>
<dbReference type="GO" id="GO:0016787">
    <property type="term" value="F:hydrolase activity"/>
    <property type="evidence" value="ECO:0007669"/>
    <property type="project" value="InterPro"/>
</dbReference>
<name>A0A378JBX3_9GAMM</name>
<sequence>MLKKSDFLNMSKIQTTGPKVRKILLLSDTHGNLDIINQLVAQTNADMVIHAGDFGFYDEQSIYRLSPRELRLLVSHSPVWRQYEVDKQTNRERLIEIVKENRLLGDFQDFISGEKKFSVPVYAVWGNHEDVHVLKQLNANLRIENLHVLDEHHFYQFHTDENELEFSLYGLGGNFLVSKKLFDKPIAGNGGKVWSVLHQFGSLYQQVKNKSKPSIFVSHVSPGKEPLLSRLIMHFMPNFWISGHMGAPFTCTWNQFTIREMNEYLDWLESDIDLIEEQYQQGRLTEEASLAYELIKKSIDKDDSWYKKLWNINLPDVADGHALLILNEKNFHWKPIQMELNSFKNYLGRRGQAGHPHHF</sequence>
<evidence type="ECO:0000313" key="2">
    <source>
        <dbReference type="EMBL" id="KTD13070.1"/>
    </source>
</evidence>
<dbReference type="PANTHER" id="PTHR31987:SF11">
    <property type="entry name" value="DUF2433 DOMAIN-CONTAINING PROTEIN"/>
    <property type="match status" value="1"/>
</dbReference>
<dbReference type="Gene3D" id="3.60.21.10">
    <property type="match status" value="1"/>
</dbReference>
<dbReference type="InterPro" id="IPR004843">
    <property type="entry name" value="Calcineurin-like_PHP"/>
</dbReference>
<protein>
    <submittedName>
        <fullName evidence="2 3">Metallophosphoesterase</fullName>
    </submittedName>
</protein>
<dbReference type="Proteomes" id="UP000054691">
    <property type="component" value="Unassembled WGS sequence"/>
</dbReference>
<dbReference type="Proteomes" id="UP000254476">
    <property type="component" value="Unassembled WGS sequence"/>
</dbReference>
<evidence type="ECO:0000313" key="4">
    <source>
        <dbReference type="Proteomes" id="UP000054691"/>
    </source>
</evidence>
<evidence type="ECO:0000313" key="3">
    <source>
        <dbReference type="EMBL" id="STX42110.1"/>
    </source>
</evidence>
<dbReference type="AlphaFoldDB" id="A0A378JBX3"/>
<dbReference type="EMBL" id="UGOB01000001">
    <property type="protein sequence ID" value="STX42110.1"/>
    <property type="molecule type" value="Genomic_DNA"/>
</dbReference>
<keyword evidence="4" id="KW-1185">Reference proteome</keyword>
<dbReference type="STRING" id="45066.Lgra_0934"/>
<dbReference type="EMBL" id="LNYE01000013">
    <property type="protein sequence ID" value="KTD13070.1"/>
    <property type="molecule type" value="Genomic_DNA"/>
</dbReference>
<dbReference type="PANTHER" id="PTHR31987">
    <property type="entry name" value="GLUTAMINASE A-RELATED"/>
    <property type="match status" value="1"/>
</dbReference>
<dbReference type="InterPro" id="IPR029052">
    <property type="entry name" value="Metallo-depent_PP-like"/>
</dbReference>
<dbReference type="Pfam" id="PF00149">
    <property type="entry name" value="Metallophos"/>
    <property type="match status" value="1"/>
</dbReference>
<accession>A0A378JBX3</accession>
<evidence type="ECO:0000259" key="1">
    <source>
        <dbReference type="Pfam" id="PF00149"/>
    </source>
</evidence>
<feature type="domain" description="Calcineurin-like phosphoesterase" evidence="1">
    <location>
        <begin position="22"/>
        <end position="245"/>
    </location>
</feature>
<organism evidence="3 5">
    <name type="scientific">Legionella gratiana</name>
    <dbReference type="NCBI Taxonomy" id="45066"/>
    <lineage>
        <taxon>Bacteria</taxon>
        <taxon>Pseudomonadati</taxon>
        <taxon>Pseudomonadota</taxon>
        <taxon>Gammaproteobacteria</taxon>
        <taxon>Legionellales</taxon>
        <taxon>Legionellaceae</taxon>
        <taxon>Legionella</taxon>
    </lineage>
</organism>
<proteinExistence type="predicted"/>
<reference evidence="2 4" key="1">
    <citation type="submission" date="2015-11" db="EMBL/GenBank/DDBJ databases">
        <title>Genomic analysis of 38 Legionella species identifies large and diverse effector repertoires.</title>
        <authorList>
            <person name="Burstein D."/>
            <person name="Amaro F."/>
            <person name="Zusman T."/>
            <person name="Lifshitz Z."/>
            <person name="Cohen O."/>
            <person name="Gilbert J.A."/>
            <person name="Pupko T."/>
            <person name="Shuman H.A."/>
            <person name="Segal G."/>
        </authorList>
    </citation>
    <scope>NUCLEOTIDE SEQUENCE [LARGE SCALE GENOMIC DNA]</scope>
    <source>
        <strain evidence="2 4">Lyon 8420412</strain>
    </source>
</reference>
<reference evidence="3 5" key="2">
    <citation type="submission" date="2018-06" db="EMBL/GenBank/DDBJ databases">
        <authorList>
            <consortium name="Pathogen Informatics"/>
            <person name="Doyle S."/>
        </authorList>
    </citation>
    <scope>NUCLEOTIDE SEQUENCE [LARGE SCALE GENOMIC DNA]</scope>
    <source>
        <strain evidence="3 5">NCTC12388</strain>
    </source>
</reference>